<reference evidence="3 4" key="1">
    <citation type="submission" date="2023-03" db="EMBL/GenBank/DDBJ databases">
        <title>WGS of Gossypium arboreum.</title>
        <authorList>
            <person name="Yu D."/>
        </authorList>
    </citation>
    <scope>NUCLEOTIDE SEQUENCE [LARGE SCALE GENOMIC DNA]</scope>
    <source>
        <tissue evidence="3">Leaf</tissue>
    </source>
</reference>
<feature type="compositionally biased region" description="Basic and acidic residues" evidence="1">
    <location>
        <begin position="269"/>
        <end position="287"/>
    </location>
</feature>
<evidence type="ECO:0000313" key="4">
    <source>
        <dbReference type="Proteomes" id="UP001358586"/>
    </source>
</evidence>
<dbReference type="Proteomes" id="UP001358586">
    <property type="component" value="Chromosome 8"/>
</dbReference>
<accession>A0ABR0P2C2</accession>
<keyword evidence="4" id="KW-1185">Reference proteome</keyword>
<gene>
    <name evidence="3" type="ORF">PVK06_027253</name>
</gene>
<dbReference type="EMBL" id="JARKNE010000008">
    <property type="protein sequence ID" value="KAK5811872.1"/>
    <property type="molecule type" value="Genomic_DNA"/>
</dbReference>
<organism evidence="3 4">
    <name type="scientific">Gossypium arboreum</name>
    <name type="common">Tree cotton</name>
    <name type="synonym">Gossypium nanking</name>
    <dbReference type="NCBI Taxonomy" id="29729"/>
    <lineage>
        <taxon>Eukaryota</taxon>
        <taxon>Viridiplantae</taxon>
        <taxon>Streptophyta</taxon>
        <taxon>Embryophyta</taxon>
        <taxon>Tracheophyta</taxon>
        <taxon>Spermatophyta</taxon>
        <taxon>Magnoliopsida</taxon>
        <taxon>eudicotyledons</taxon>
        <taxon>Gunneridae</taxon>
        <taxon>Pentapetalae</taxon>
        <taxon>rosids</taxon>
        <taxon>malvids</taxon>
        <taxon>Malvales</taxon>
        <taxon>Malvaceae</taxon>
        <taxon>Malvoideae</taxon>
        <taxon>Gossypium</taxon>
    </lineage>
</organism>
<feature type="region of interest" description="Disordered" evidence="1">
    <location>
        <begin position="264"/>
        <end position="297"/>
    </location>
</feature>
<protein>
    <recommendedName>
        <fullName evidence="2">Putative plant transposon protein domain-containing protein</fullName>
    </recommendedName>
</protein>
<sequence length="322" mass="37373">MHTVCNYPAPADHLACYLAPHQLQLQRSTGLLARNCASHVVSSPNPRVTPGCVTPWPYSTHPLIMPHKRTHACAQIDETQNKFHCEEAKARYESIFKNQQMHPEKGFTLKESNYKDFMARIRQVVEAFNLELFCEKRPSVDEELVRKFDDELVREFYVNLTSSELTKVPVCGIKVPITSNSINEFFELPGFENYDYSSLMSNIEPENLQEILEELTVLGSKWTVSKQGIHTCRREYLTPLANLLIEESKDLEEEEEDPIEIEPMQSAEVPDKVEPMEPKVEPDDRTSIFRAQPPSPNLRDELSKLMDIMQHMQWQQQAYWRY</sequence>
<evidence type="ECO:0000313" key="3">
    <source>
        <dbReference type="EMBL" id="KAK5811872.1"/>
    </source>
</evidence>
<dbReference type="Pfam" id="PF20167">
    <property type="entry name" value="Transposase_32"/>
    <property type="match status" value="1"/>
</dbReference>
<proteinExistence type="predicted"/>
<evidence type="ECO:0000259" key="2">
    <source>
        <dbReference type="Pfam" id="PF20167"/>
    </source>
</evidence>
<dbReference type="InterPro" id="IPR046796">
    <property type="entry name" value="Transposase_32_dom"/>
</dbReference>
<evidence type="ECO:0000256" key="1">
    <source>
        <dbReference type="SAM" id="MobiDB-lite"/>
    </source>
</evidence>
<feature type="domain" description="Putative plant transposon protein" evidence="2">
    <location>
        <begin position="146"/>
        <end position="244"/>
    </location>
</feature>
<name>A0ABR0P2C2_GOSAR</name>
<comment type="caution">
    <text evidence="3">The sequence shown here is derived from an EMBL/GenBank/DDBJ whole genome shotgun (WGS) entry which is preliminary data.</text>
</comment>